<accession>A0A7R8UUV3</accession>
<protein>
    <recommendedName>
        <fullName evidence="12">Phosphatidylinositol glycan anchor biosynthesis class U protein</fullName>
    </recommendedName>
</protein>
<evidence type="ECO:0000313" key="10">
    <source>
        <dbReference type="EMBL" id="CAD7086303.1"/>
    </source>
</evidence>
<dbReference type="InterPro" id="IPR009600">
    <property type="entry name" value="PIG-U"/>
</dbReference>
<evidence type="ECO:0000256" key="1">
    <source>
        <dbReference type="ARBA" id="ARBA00004477"/>
    </source>
</evidence>
<dbReference type="GO" id="GO:0006506">
    <property type="term" value="P:GPI anchor biosynthetic process"/>
    <property type="evidence" value="ECO:0007669"/>
    <property type="project" value="UniProtKB-UniPathway"/>
</dbReference>
<evidence type="ECO:0000313" key="11">
    <source>
        <dbReference type="Proteomes" id="UP000594454"/>
    </source>
</evidence>
<name>A0A7R8UUV3_HERIL</name>
<organism evidence="10 11">
    <name type="scientific">Hermetia illucens</name>
    <name type="common">Black soldier fly</name>
    <dbReference type="NCBI Taxonomy" id="343691"/>
    <lineage>
        <taxon>Eukaryota</taxon>
        <taxon>Metazoa</taxon>
        <taxon>Ecdysozoa</taxon>
        <taxon>Arthropoda</taxon>
        <taxon>Hexapoda</taxon>
        <taxon>Insecta</taxon>
        <taxon>Pterygota</taxon>
        <taxon>Neoptera</taxon>
        <taxon>Endopterygota</taxon>
        <taxon>Diptera</taxon>
        <taxon>Brachycera</taxon>
        <taxon>Stratiomyomorpha</taxon>
        <taxon>Stratiomyidae</taxon>
        <taxon>Hermetiinae</taxon>
        <taxon>Hermetia</taxon>
    </lineage>
</organism>
<dbReference type="FunCoup" id="A0A7R8UUV3">
    <property type="interactions" value="1713"/>
</dbReference>
<keyword evidence="11" id="KW-1185">Reference proteome</keyword>
<dbReference type="EMBL" id="LR899011">
    <property type="protein sequence ID" value="CAD7086303.1"/>
    <property type="molecule type" value="Genomic_DNA"/>
</dbReference>
<dbReference type="OrthoDB" id="549017at2759"/>
<evidence type="ECO:0000256" key="6">
    <source>
        <dbReference type="ARBA" id="ARBA00022824"/>
    </source>
</evidence>
<keyword evidence="4" id="KW-0337">GPI-anchor biosynthesis</keyword>
<dbReference type="PANTHER" id="PTHR13121:SF0">
    <property type="entry name" value="PHOSPHATIDYLINOSITOL GLYCAN ANCHOR BIOSYNTHESIS CLASS U PROTEIN"/>
    <property type="match status" value="1"/>
</dbReference>
<keyword evidence="7 9" id="KW-1133">Transmembrane helix</keyword>
<evidence type="ECO:0000256" key="7">
    <source>
        <dbReference type="ARBA" id="ARBA00022989"/>
    </source>
</evidence>
<keyword evidence="6" id="KW-0256">Endoplasmic reticulum</keyword>
<evidence type="ECO:0000256" key="4">
    <source>
        <dbReference type="ARBA" id="ARBA00022502"/>
    </source>
</evidence>
<feature type="transmembrane region" description="Helical" evidence="9">
    <location>
        <begin position="82"/>
        <end position="100"/>
    </location>
</feature>
<dbReference type="UniPathway" id="UPA00196"/>
<feature type="transmembrane region" description="Helical" evidence="9">
    <location>
        <begin position="277"/>
        <end position="296"/>
    </location>
</feature>
<feature type="transmembrane region" description="Helical" evidence="9">
    <location>
        <begin position="346"/>
        <end position="369"/>
    </location>
</feature>
<proteinExistence type="inferred from homology"/>
<evidence type="ECO:0000256" key="2">
    <source>
        <dbReference type="ARBA" id="ARBA00004687"/>
    </source>
</evidence>
<keyword evidence="5 9" id="KW-0812">Transmembrane</keyword>
<feature type="transmembrane region" description="Helical" evidence="9">
    <location>
        <begin position="149"/>
        <end position="172"/>
    </location>
</feature>
<evidence type="ECO:0008006" key="12">
    <source>
        <dbReference type="Google" id="ProtNLM"/>
    </source>
</evidence>
<keyword evidence="8 9" id="KW-0472">Membrane</keyword>
<dbReference type="GO" id="GO:0042765">
    <property type="term" value="C:GPI-anchor transamidase complex"/>
    <property type="evidence" value="ECO:0007669"/>
    <property type="project" value="InterPro"/>
</dbReference>
<feature type="transmembrane region" description="Helical" evidence="9">
    <location>
        <begin position="6"/>
        <end position="24"/>
    </location>
</feature>
<dbReference type="GO" id="GO:0016255">
    <property type="term" value="P:attachment of GPI anchor to protein"/>
    <property type="evidence" value="ECO:0007669"/>
    <property type="project" value="InterPro"/>
</dbReference>
<feature type="transmembrane region" description="Helical" evidence="9">
    <location>
        <begin position="184"/>
        <end position="205"/>
    </location>
</feature>
<evidence type="ECO:0000256" key="8">
    <source>
        <dbReference type="ARBA" id="ARBA00023136"/>
    </source>
</evidence>
<dbReference type="PANTHER" id="PTHR13121">
    <property type="entry name" value="GPI TRANSAMIDASE COMPONENT PIG-U"/>
    <property type="match status" value="1"/>
</dbReference>
<reference evidence="10 11" key="1">
    <citation type="submission" date="2020-11" db="EMBL/GenBank/DDBJ databases">
        <authorList>
            <person name="Wallbank WR R."/>
            <person name="Pardo Diaz C."/>
            <person name="Kozak K."/>
            <person name="Martin S."/>
            <person name="Jiggins C."/>
            <person name="Moest M."/>
            <person name="Warren A I."/>
            <person name="Generalovic N T."/>
            <person name="Byers J.R.P. K."/>
            <person name="Montejo-Kovacevich G."/>
            <person name="Yen C E."/>
        </authorList>
    </citation>
    <scope>NUCLEOTIDE SEQUENCE [LARGE SCALE GENOMIC DNA]</scope>
</reference>
<feature type="transmembrane region" description="Helical" evidence="9">
    <location>
        <begin position="375"/>
        <end position="397"/>
    </location>
</feature>
<evidence type="ECO:0000256" key="9">
    <source>
        <dbReference type="SAM" id="Phobius"/>
    </source>
</evidence>
<dbReference type="AlphaFoldDB" id="A0A7R8UUV3"/>
<feature type="transmembrane region" description="Helical" evidence="9">
    <location>
        <begin position="211"/>
        <end position="232"/>
    </location>
</feature>
<dbReference type="Proteomes" id="UP000594454">
    <property type="component" value="Chromosome 3"/>
</dbReference>
<dbReference type="InParanoid" id="A0A7R8UUV3"/>
<dbReference type="Pfam" id="PF06728">
    <property type="entry name" value="PIG-U"/>
    <property type="match status" value="1"/>
</dbReference>
<gene>
    <name evidence="10" type="ORF">HERILL_LOCUS9085</name>
</gene>
<feature type="transmembrane region" description="Helical" evidence="9">
    <location>
        <begin position="308"/>
        <end position="334"/>
    </location>
</feature>
<evidence type="ECO:0000256" key="3">
    <source>
        <dbReference type="ARBA" id="ARBA00010026"/>
    </source>
</evidence>
<sequence length="424" mass="49161">MRKKLVLYLFLAAVLRYFLIISKFSRIIRNRVEISTPLNSFKRVQEGAYLYKHGINPYSGDLVHEVPTILLGLSWVLNNCECLLPFLFIALDLLTAFFLYEMTKMVLRSQLDQARKAKYAPDTEDIQLKTDDVEPLSHYVMMAYLFNPFSVASCVAQTTTVFSNFFLSLYFFFLAKKQITPCMLFLAIETMRSMYPVVLLAPAVLQFSENSLAKAIKVVNAFLALCGILSFLHYSMIGNWSFFDSTLGFIFHYRDLQPNIGVFWYFFTEMFEHFRTMFLVTFQMNATILYLVPLSIKLRKDPMMLATILLALIAIFRSYPCVGDIAFYLAFLPLWKKCWKFMAQNFIVFCFFLVTVLVMPTLWHLWIYAGSANANFYFGITLGFCTGQIFLVTDLLFAHVKREFCLKNGQKLFIDGKEAKIILE</sequence>
<comment type="similarity">
    <text evidence="3">Belongs to the PIGU family.</text>
</comment>
<comment type="pathway">
    <text evidence="2">Glycolipid biosynthesis; glycosylphosphatidylinositol-anchor biosynthesis.</text>
</comment>
<comment type="subcellular location">
    <subcellularLocation>
        <location evidence="1">Endoplasmic reticulum membrane</location>
        <topology evidence="1">Multi-pass membrane protein</topology>
    </subcellularLocation>
</comment>
<dbReference type="OMA" id="ALWHLWI"/>
<evidence type="ECO:0000256" key="5">
    <source>
        <dbReference type="ARBA" id="ARBA00022692"/>
    </source>
</evidence>